<gene>
    <name evidence="7" type="ORF">ONB1V03_LOCUS422</name>
</gene>
<dbReference type="OrthoDB" id="407221at2759"/>
<keyword evidence="2" id="KW-0689">Ribosomal protein</keyword>
<name>A0A7R9L8B6_9ACAR</name>
<dbReference type="EMBL" id="OC914849">
    <property type="protein sequence ID" value="CAD7636788.1"/>
    <property type="molecule type" value="Genomic_DNA"/>
</dbReference>
<protein>
    <recommendedName>
        <fullName evidence="4">Small ribosomal subunit protein bS16m</fullName>
    </recommendedName>
    <alternativeName>
        <fullName evidence="5">28S ribosomal protein S16, mitochondrial</fullName>
    </alternativeName>
</protein>
<dbReference type="SUPFAM" id="SSF54565">
    <property type="entry name" value="Ribosomal protein S16"/>
    <property type="match status" value="1"/>
</dbReference>
<sequence>MVLVKASQFSVRLIRMGCKNRPFYQLGALPTRRRPNLLPDEVIGNVDPVPNHNNEIIACVDLKRLAYWTGKGVKFSGGAQSVLGLGGWFPIPPKTYMRALGSREKERQGMDTKASDETTEDKDKDKDEFVIERVISKKRIC</sequence>
<evidence type="ECO:0000256" key="3">
    <source>
        <dbReference type="ARBA" id="ARBA00023274"/>
    </source>
</evidence>
<dbReference type="GO" id="GO:0005763">
    <property type="term" value="C:mitochondrial small ribosomal subunit"/>
    <property type="evidence" value="ECO:0007669"/>
    <property type="project" value="TreeGrafter"/>
</dbReference>
<reference evidence="7" key="1">
    <citation type="submission" date="2020-11" db="EMBL/GenBank/DDBJ databases">
        <authorList>
            <person name="Tran Van P."/>
        </authorList>
    </citation>
    <scope>NUCLEOTIDE SEQUENCE</scope>
</reference>
<comment type="similarity">
    <text evidence="1">Belongs to the bacterial ribosomal protein bS16 family.</text>
</comment>
<evidence type="ECO:0000256" key="2">
    <source>
        <dbReference type="ARBA" id="ARBA00022980"/>
    </source>
</evidence>
<dbReference type="GO" id="GO:0032543">
    <property type="term" value="P:mitochondrial translation"/>
    <property type="evidence" value="ECO:0007669"/>
    <property type="project" value="TreeGrafter"/>
</dbReference>
<dbReference type="PANTHER" id="PTHR12919">
    <property type="entry name" value="30S RIBOSOMAL PROTEIN S16"/>
    <property type="match status" value="1"/>
</dbReference>
<evidence type="ECO:0000256" key="1">
    <source>
        <dbReference type="ARBA" id="ARBA00006668"/>
    </source>
</evidence>
<evidence type="ECO:0000256" key="6">
    <source>
        <dbReference type="SAM" id="MobiDB-lite"/>
    </source>
</evidence>
<accession>A0A7R9L8B6</accession>
<evidence type="ECO:0000256" key="5">
    <source>
        <dbReference type="ARBA" id="ARBA00035438"/>
    </source>
</evidence>
<dbReference type="InterPro" id="IPR023803">
    <property type="entry name" value="Ribosomal_bS16_dom_sf"/>
</dbReference>
<organism evidence="7">
    <name type="scientific">Oppiella nova</name>
    <dbReference type="NCBI Taxonomy" id="334625"/>
    <lineage>
        <taxon>Eukaryota</taxon>
        <taxon>Metazoa</taxon>
        <taxon>Ecdysozoa</taxon>
        <taxon>Arthropoda</taxon>
        <taxon>Chelicerata</taxon>
        <taxon>Arachnida</taxon>
        <taxon>Acari</taxon>
        <taxon>Acariformes</taxon>
        <taxon>Sarcoptiformes</taxon>
        <taxon>Oribatida</taxon>
        <taxon>Brachypylina</taxon>
        <taxon>Oppioidea</taxon>
        <taxon>Oppiidae</taxon>
        <taxon>Oppiella</taxon>
    </lineage>
</organism>
<evidence type="ECO:0000313" key="8">
    <source>
        <dbReference type="Proteomes" id="UP000728032"/>
    </source>
</evidence>
<evidence type="ECO:0000313" key="7">
    <source>
        <dbReference type="EMBL" id="CAD7636788.1"/>
    </source>
</evidence>
<dbReference type="Gene3D" id="3.30.1320.10">
    <property type="match status" value="1"/>
</dbReference>
<keyword evidence="8" id="KW-1185">Reference proteome</keyword>
<dbReference type="EMBL" id="CAJPVJ010000024">
    <property type="protein sequence ID" value="CAG2158714.1"/>
    <property type="molecule type" value="Genomic_DNA"/>
</dbReference>
<proteinExistence type="inferred from homology"/>
<dbReference type="Proteomes" id="UP000728032">
    <property type="component" value="Unassembled WGS sequence"/>
</dbReference>
<dbReference type="Pfam" id="PF00886">
    <property type="entry name" value="Ribosomal_S16"/>
    <property type="match status" value="1"/>
</dbReference>
<evidence type="ECO:0000256" key="4">
    <source>
        <dbReference type="ARBA" id="ARBA00035263"/>
    </source>
</evidence>
<keyword evidence="3" id="KW-0687">Ribonucleoprotein</keyword>
<dbReference type="GO" id="GO:0003735">
    <property type="term" value="F:structural constituent of ribosome"/>
    <property type="evidence" value="ECO:0007669"/>
    <property type="project" value="InterPro"/>
</dbReference>
<dbReference type="AlphaFoldDB" id="A0A7R9L8B6"/>
<dbReference type="InterPro" id="IPR000307">
    <property type="entry name" value="Ribosomal_bS16"/>
</dbReference>
<feature type="compositionally biased region" description="Basic and acidic residues" evidence="6">
    <location>
        <begin position="101"/>
        <end position="127"/>
    </location>
</feature>
<dbReference type="PANTHER" id="PTHR12919:SF20">
    <property type="entry name" value="SMALL RIBOSOMAL SUBUNIT PROTEIN BS16M"/>
    <property type="match status" value="1"/>
</dbReference>
<feature type="region of interest" description="Disordered" evidence="6">
    <location>
        <begin position="100"/>
        <end position="127"/>
    </location>
</feature>